<comment type="caution">
    <text evidence="3">The sequence shown here is derived from an EMBL/GenBank/DDBJ whole genome shotgun (WGS) entry which is preliminary data.</text>
</comment>
<evidence type="ECO:0000259" key="2">
    <source>
        <dbReference type="PROSITE" id="PS50937"/>
    </source>
</evidence>
<name>A0A1E3LUP2_9SPHN</name>
<sequence length="145" mass="15811">MHPLVAIGSRAVIEKLTIGKLAEATGTKVETIRWYEKAGLIAPPARTSGNYRVYARDDLARLSFIRRARDLGFSLDQVRALLDLAGQRERDCGTVDLIAGEHLAEVDRKLADLSALRRELARLISTCEGGTVAECRILEALAPAA</sequence>
<dbReference type="InterPro" id="IPR000551">
    <property type="entry name" value="MerR-type_HTH_dom"/>
</dbReference>
<dbReference type="Proteomes" id="UP000094487">
    <property type="component" value="Unassembled WGS sequence"/>
</dbReference>
<dbReference type="GO" id="GO:0003677">
    <property type="term" value="F:DNA binding"/>
    <property type="evidence" value="ECO:0007669"/>
    <property type="project" value="UniProtKB-KW"/>
</dbReference>
<organism evidence="3 4">
    <name type="scientific">Sphingomonas turrisvirgatae</name>
    <dbReference type="NCBI Taxonomy" id="1888892"/>
    <lineage>
        <taxon>Bacteria</taxon>
        <taxon>Pseudomonadati</taxon>
        <taxon>Pseudomonadota</taxon>
        <taxon>Alphaproteobacteria</taxon>
        <taxon>Sphingomonadales</taxon>
        <taxon>Sphingomonadaceae</taxon>
        <taxon>Sphingomonas</taxon>
    </lineage>
</organism>
<evidence type="ECO:0000313" key="4">
    <source>
        <dbReference type="Proteomes" id="UP000094487"/>
    </source>
</evidence>
<dbReference type="EMBL" id="MDDS01000029">
    <property type="protein sequence ID" value="ODP37466.1"/>
    <property type="molecule type" value="Genomic_DNA"/>
</dbReference>
<reference evidence="3 4" key="1">
    <citation type="submission" date="2016-08" db="EMBL/GenBank/DDBJ databases">
        <title>Draft genome of the agarase producing Sphingomonas sp. MCT13.</title>
        <authorList>
            <person name="D'Andrea M.M."/>
            <person name="Rossolini G.M."/>
            <person name="Thaller M.C."/>
        </authorList>
    </citation>
    <scope>NUCLEOTIDE SEQUENCE [LARGE SCALE GENOMIC DNA]</scope>
    <source>
        <strain evidence="3 4">MCT13</strain>
    </source>
</reference>
<feature type="domain" description="HTH merR-type" evidence="2">
    <location>
        <begin position="15"/>
        <end position="84"/>
    </location>
</feature>
<keyword evidence="1" id="KW-0238">DNA-binding</keyword>
<dbReference type="GO" id="GO:0003700">
    <property type="term" value="F:DNA-binding transcription factor activity"/>
    <property type="evidence" value="ECO:0007669"/>
    <property type="project" value="InterPro"/>
</dbReference>
<keyword evidence="4" id="KW-1185">Reference proteome</keyword>
<dbReference type="InterPro" id="IPR009061">
    <property type="entry name" value="DNA-bd_dom_put_sf"/>
</dbReference>
<proteinExistence type="predicted"/>
<dbReference type="AlphaFoldDB" id="A0A1E3LUP2"/>
<dbReference type="Pfam" id="PF13411">
    <property type="entry name" value="MerR_1"/>
    <property type="match status" value="1"/>
</dbReference>
<protein>
    <submittedName>
        <fullName evidence="3">MerR family transcriptional regulator</fullName>
    </submittedName>
</protein>
<dbReference type="STRING" id="1888892.BFL28_17690"/>
<dbReference type="CDD" id="cd04785">
    <property type="entry name" value="HTH_CadR-PbrR-like"/>
    <property type="match status" value="1"/>
</dbReference>
<dbReference type="PANTHER" id="PTHR30204">
    <property type="entry name" value="REDOX-CYCLING DRUG-SENSING TRANSCRIPTIONAL ACTIVATOR SOXR"/>
    <property type="match status" value="1"/>
</dbReference>
<dbReference type="PROSITE" id="PS50937">
    <property type="entry name" value="HTH_MERR_2"/>
    <property type="match status" value="1"/>
</dbReference>
<dbReference type="SMART" id="SM00422">
    <property type="entry name" value="HTH_MERR"/>
    <property type="match status" value="1"/>
</dbReference>
<dbReference type="PRINTS" id="PR00040">
    <property type="entry name" value="HTHMERR"/>
</dbReference>
<dbReference type="Gene3D" id="1.10.1660.10">
    <property type="match status" value="1"/>
</dbReference>
<dbReference type="PANTHER" id="PTHR30204:SF92">
    <property type="entry name" value="HTH-TYPE TRANSCRIPTIONAL REGULATOR ZNTR"/>
    <property type="match status" value="1"/>
</dbReference>
<evidence type="ECO:0000313" key="3">
    <source>
        <dbReference type="EMBL" id="ODP37466.1"/>
    </source>
</evidence>
<evidence type="ECO:0000256" key="1">
    <source>
        <dbReference type="ARBA" id="ARBA00023125"/>
    </source>
</evidence>
<dbReference type="SUPFAM" id="SSF46955">
    <property type="entry name" value="Putative DNA-binding domain"/>
    <property type="match status" value="1"/>
</dbReference>
<dbReference type="OrthoDB" id="9802944at2"/>
<gene>
    <name evidence="3" type="ORF">BFL28_17690</name>
</gene>
<accession>A0A1E3LUP2</accession>
<dbReference type="InterPro" id="IPR047057">
    <property type="entry name" value="MerR_fam"/>
</dbReference>